<proteinExistence type="predicted"/>
<comment type="caution">
    <text evidence="2">The sequence shown here is derived from an EMBL/GenBank/DDBJ whole genome shotgun (WGS) entry which is preliminary data.</text>
</comment>
<dbReference type="AlphaFoldDB" id="A0A9X2SQW4"/>
<reference evidence="2" key="1">
    <citation type="submission" date="2022-06" db="EMBL/GenBank/DDBJ databases">
        <title>Amycolatopsis iheyaensis sp. nov., a new species of the genus Amycolatopsis isolated from soil in Iheya island, Japan.</title>
        <authorList>
            <person name="Ngamcharungchit C."/>
            <person name="Kanto H."/>
            <person name="Take A."/>
            <person name="Intra B."/>
            <person name="Matsumoto A."/>
            <person name="Panbangred W."/>
            <person name="Inahashi Y."/>
        </authorList>
    </citation>
    <scope>NUCLEOTIDE SEQUENCE</scope>
    <source>
        <strain evidence="2">OK19-0408</strain>
    </source>
</reference>
<sequence>MTTSPDQRLDALRGSAPRKRHDARTLAALENNPRCALRAVLDAAGSDKAAIAAHAGFPAPFGQSRFAIVRGNVFEAMVKADGCAELLRVLRETLELTLPEVGYQDLNDVGGDICRGNREELSRGDERRFRYTTAPQLLVPNTRGIKALGDLGRMCRFRRTTGPYPVPEVVPEFGKWLTFFVDTAEQAGTSMLLPVTGLLSEHWATGQSALEDQNLASIMAWISPPAGQTVEQAMADAENPAVCPPAGPATSPDFDNTYLAPAMRRFDTARAVGNQQALAGAQEDLRELISEQINPTWRLMWDAISLLRAVPEARRAAVRFDRDRDSFTNYSDYLATDDARPQPKRDGAIGAARRLSRLERAQADFEADMAFDDPYVRADQRSIGEAFAGTIVDAEPGRVVTTARNRRVPRPRLLVRTLDPVRLADDTKLISPTMPPGHKAEIVSTIRDGEASLVTVEVTGGMGSRGTPKPDSVPAIGQHVAYLPDRGWRPAPVFPDRDYIPWTHAGDPEDAESVDPVTADRDATEEWGDDR</sequence>
<dbReference type="RefSeq" id="WP_257926360.1">
    <property type="nucleotide sequence ID" value="NZ_JAMXQV010000036.1"/>
</dbReference>
<accession>A0A9X2SQW4</accession>
<feature type="region of interest" description="Disordered" evidence="1">
    <location>
        <begin position="501"/>
        <end position="531"/>
    </location>
</feature>
<feature type="region of interest" description="Disordered" evidence="1">
    <location>
        <begin position="1"/>
        <end position="22"/>
    </location>
</feature>
<name>A0A9X2SQW4_9PSEU</name>
<gene>
    <name evidence="2" type="ORF">M8542_43965</name>
</gene>
<protein>
    <submittedName>
        <fullName evidence="2">Uncharacterized protein</fullName>
    </submittedName>
</protein>
<dbReference type="EMBL" id="JAMXQV010000036">
    <property type="protein sequence ID" value="MCR6489791.1"/>
    <property type="molecule type" value="Genomic_DNA"/>
</dbReference>
<organism evidence="2 3">
    <name type="scientific">Amycolatopsis iheyensis</name>
    <dbReference type="NCBI Taxonomy" id="2945988"/>
    <lineage>
        <taxon>Bacteria</taxon>
        <taxon>Bacillati</taxon>
        <taxon>Actinomycetota</taxon>
        <taxon>Actinomycetes</taxon>
        <taxon>Pseudonocardiales</taxon>
        <taxon>Pseudonocardiaceae</taxon>
        <taxon>Amycolatopsis</taxon>
    </lineage>
</organism>
<evidence type="ECO:0000313" key="3">
    <source>
        <dbReference type="Proteomes" id="UP001144096"/>
    </source>
</evidence>
<dbReference type="Proteomes" id="UP001144096">
    <property type="component" value="Unassembled WGS sequence"/>
</dbReference>
<feature type="compositionally biased region" description="Basic and acidic residues" evidence="1">
    <location>
        <begin position="518"/>
        <end position="531"/>
    </location>
</feature>
<keyword evidence="3" id="KW-1185">Reference proteome</keyword>
<evidence type="ECO:0000256" key="1">
    <source>
        <dbReference type="SAM" id="MobiDB-lite"/>
    </source>
</evidence>
<evidence type="ECO:0000313" key="2">
    <source>
        <dbReference type="EMBL" id="MCR6489791.1"/>
    </source>
</evidence>